<keyword evidence="4" id="KW-1185">Reference proteome</keyword>
<comment type="caution">
    <text evidence="2">The sequence shown here is derived from an EMBL/GenBank/DDBJ whole genome shotgun (WGS) entry which is preliminary data.</text>
</comment>
<name>A0A015N2C3_RHIIW</name>
<evidence type="ECO:0000256" key="1">
    <source>
        <dbReference type="SAM" id="MobiDB-lite"/>
    </source>
</evidence>
<dbReference type="AlphaFoldDB" id="A0A015N2C3"/>
<dbReference type="Proteomes" id="UP000022910">
    <property type="component" value="Unassembled WGS sequence"/>
</dbReference>
<dbReference type="HOGENOM" id="CLU_139311_0_0_1"/>
<evidence type="ECO:0000313" key="4">
    <source>
        <dbReference type="Proteomes" id="UP000022910"/>
    </source>
</evidence>
<dbReference type="EMBL" id="JEMT01014774">
    <property type="protein sequence ID" value="EXX73274.1"/>
    <property type="molecule type" value="Genomic_DNA"/>
</dbReference>
<feature type="region of interest" description="Disordered" evidence="1">
    <location>
        <begin position="86"/>
        <end position="118"/>
    </location>
</feature>
<gene>
    <name evidence="2" type="ORF">RirG_061700</name>
    <name evidence="3" type="ORF">RirG_061710</name>
</gene>
<accession>A0A015N2C3</accession>
<protein>
    <submittedName>
        <fullName evidence="2">Uncharacterized protein</fullName>
    </submittedName>
</protein>
<dbReference type="EMBL" id="JEMT01014774">
    <property type="protein sequence ID" value="EXX73273.1"/>
    <property type="molecule type" value="Genomic_DNA"/>
</dbReference>
<sequence>MDNNYNNSNFIDEDDLRLSTTNSHPNVNCSAPCNYNNNNDCPMMNINTSGSVTTSSQSYPTTSSDPPHPLPQYIQQIQPVYQQNIENNIQQHTTQPITQNVPQNNYNTSRYTHFPSND</sequence>
<evidence type="ECO:0000313" key="3">
    <source>
        <dbReference type="EMBL" id="EXX73274.1"/>
    </source>
</evidence>
<reference evidence="2 4" key="1">
    <citation type="submission" date="2014-02" db="EMBL/GenBank/DDBJ databases">
        <title>Single nucleus genome sequencing reveals high similarity among nuclei of an endomycorrhizal fungus.</title>
        <authorList>
            <person name="Lin K."/>
            <person name="Geurts R."/>
            <person name="Zhang Z."/>
            <person name="Limpens E."/>
            <person name="Saunders D.G."/>
            <person name="Mu D."/>
            <person name="Pang E."/>
            <person name="Cao H."/>
            <person name="Cha H."/>
            <person name="Lin T."/>
            <person name="Zhou Q."/>
            <person name="Shang Y."/>
            <person name="Li Y."/>
            <person name="Ivanov S."/>
            <person name="Sharma T."/>
            <person name="Velzen R.V."/>
            <person name="Ruijter N.D."/>
            <person name="Aanen D.K."/>
            <person name="Win J."/>
            <person name="Kamoun S."/>
            <person name="Bisseling T."/>
            <person name="Huang S."/>
        </authorList>
    </citation>
    <scope>NUCLEOTIDE SEQUENCE [LARGE SCALE GENOMIC DNA]</scope>
    <source>
        <strain evidence="2">DAOM 197198w</strain>
        <strain evidence="4">DAOM197198w</strain>
    </source>
</reference>
<feature type="region of interest" description="Disordered" evidence="1">
    <location>
        <begin position="46"/>
        <end position="72"/>
    </location>
</feature>
<feature type="compositionally biased region" description="Low complexity" evidence="1">
    <location>
        <begin position="46"/>
        <end position="64"/>
    </location>
</feature>
<proteinExistence type="predicted"/>
<organism evidence="2 4">
    <name type="scientific">Rhizophagus irregularis (strain DAOM 197198w)</name>
    <name type="common">Glomus intraradices</name>
    <dbReference type="NCBI Taxonomy" id="1432141"/>
    <lineage>
        <taxon>Eukaryota</taxon>
        <taxon>Fungi</taxon>
        <taxon>Fungi incertae sedis</taxon>
        <taxon>Mucoromycota</taxon>
        <taxon>Glomeromycotina</taxon>
        <taxon>Glomeromycetes</taxon>
        <taxon>Glomerales</taxon>
        <taxon>Glomeraceae</taxon>
        <taxon>Rhizophagus</taxon>
    </lineage>
</organism>
<evidence type="ECO:0000313" key="2">
    <source>
        <dbReference type="EMBL" id="EXX73273.1"/>
    </source>
</evidence>